<dbReference type="Proteomes" id="UP000729402">
    <property type="component" value="Unassembled WGS sequence"/>
</dbReference>
<accession>A0A8J5SHI7</accession>
<gene>
    <name evidence="1" type="ORF">GUJ93_ZPchr0001g31643</name>
</gene>
<name>A0A8J5SHI7_ZIZPA</name>
<comment type="caution">
    <text evidence="1">The sequence shown here is derived from an EMBL/GenBank/DDBJ whole genome shotgun (WGS) entry which is preliminary data.</text>
</comment>
<evidence type="ECO:0000313" key="1">
    <source>
        <dbReference type="EMBL" id="KAG8056139.1"/>
    </source>
</evidence>
<proteinExistence type="predicted"/>
<reference evidence="1" key="1">
    <citation type="journal article" date="2021" name="bioRxiv">
        <title>Whole Genome Assembly and Annotation of Northern Wild Rice, Zizania palustris L., Supports a Whole Genome Duplication in the Zizania Genus.</title>
        <authorList>
            <person name="Haas M."/>
            <person name="Kono T."/>
            <person name="Macchietto M."/>
            <person name="Millas R."/>
            <person name="McGilp L."/>
            <person name="Shao M."/>
            <person name="Duquette J."/>
            <person name="Hirsch C.N."/>
            <person name="Kimball J."/>
        </authorList>
    </citation>
    <scope>NUCLEOTIDE SEQUENCE</scope>
    <source>
        <tissue evidence="1">Fresh leaf tissue</tissue>
    </source>
</reference>
<dbReference type="EMBL" id="JAAALK010000288">
    <property type="protein sequence ID" value="KAG8056139.1"/>
    <property type="molecule type" value="Genomic_DNA"/>
</dbReference>
<sequence>MVITDEAEEQRGEIQLGVEALQATGVPRGKRMPEAVPSACWHVASAGLPRRRSVERELDVLQAEAAAGVARTAVELDRHRRRRRPQLDVGVRHVGALNVGIATNDSNGTTAKRFGSIAVGSAQTAEPTDQNLEVRSGYAGNRRQTLLLTHSRQLPSRRGRATRRVEQAAALSNLSLKAKLMDVFADFCEASVRP</sequence>
<organism evidence="1 2">
    <name type="scientific">Zizania palustris</name>
    <name type="common">Northern wild rice</name>
    <dbReference type="NCBI Taxonomy" id="103762"/>
    <lineage>
        <taxon>Eukaryota</taxon>
        <taxon>Viridiplantae</taxon>
        <taxon>Streptophyta</taxon>
        <taxon>Embryophyta</taxon>
        <taxon>Tracheophyta</taxon>
        <taxon>Spermatophyta</taxon>
        <taxon>Magnoliopsida</taxon>
        <taxon>Liliopsida</taxon>
        <taxon>Poales</taxon>
        <taxon>Poaceae</taxon>
        <taxon>BOP clade</taxon>
        <taxon>Oryzoideae</taxon>
        <taxon>Oryzeae</taxon>
        <taxon>Zizaniinae</taxon>
        <taxon>Zizania</taxon>
    </lineage>
</organism>
<dbReference type="AlphaFoldDB" id="A0A8J5SHI7"/>
<protein>
    <submittedName>
        <fullName evidence="1">Uncharacterized protein</fullName>
    </submittedName>
</protein>
<keyword evidence="2" id="KW-1185">Reference proteome</keyword>
<reference evidence="1" key="2">
    <citation type="submission" date="2021-02" db="EMBL/GenBank/DDBJ databases">
        <authorList>
            <person name="Kimball J.A."/>
            <person name="Haas M.W."/>
            <person name="Macchietto M."/>
            <person name="Kono T."/>
            <person name="Duquette J."/>
            <person name="Shao M."/>
        </authorList>
    </citation>
    <scope>NUCLEOTIDE SEQUENCE</scope>
    <source>
        <tissue evidence="1">Fresh leaf tissue</tissue>
    </source>
</reference>
<evidence type="ECO:0000313" key="2">
    <source>
        <dbReference type="Proteomes" id="UP000729402"/>
    </source>
</evidence>